<dbReference type="SMART" id="SM00304">
    <property type="entry name" value="HAMP"/>
    <property type="match status" value="1"/>
</dbReference>
<name>A0A329LL28_9BACL</name>
<organism evidence="13 14">
    <name type="scientific">Paenibacillus contaminans</name>
    <dbReference type="NCBI Taxonomy" id="450362"/>
    <lineage>
        <taxon>Bacteria</taxon>
        <taxon>Bacillati</taxon>
        <taxon>Bacillota</taxon>
        <taxon>Bacilli</taxon>
        <taxon>Bacillales</taxon>
        <taxon>Paenibacillaceae</taxon>
        <taxon>Paenibacillus</taxon>
    </lineage>
</organism>
<evidence type="ECO:0000313" key="14">
    <source>
        <dbReference type="Proteomes" id="UP000250369"/>
    </source>
</evidence>
<dbReference type="SUPFAM" id="SSF103190">
    <property type="entry name" value="Sensory domain-like"/>
    <property type="match status" value="1"/>
</dbReference>
<dbReference type="InterPro" id="IPR029151">
    <property type="entry name" value="Sensor-like_sf"/>
</dbReference>
<dbReference type="Gene3D" id="3.30.450.20">
    <property type="entry name" value="PAS domain"/>
    <property type="match status" value="1"/>
</dbReference>
<evidence type="ECO:0000256" key="9">
    <source>
        <dbReference type="PROSITE-ProRule" id="PRU00284"/>
    </source>
</evidence>
<dbReference type="PROSITE" id="PS50885">
    <property type="entry name" value="HAMP"/>
    <property type="match status" value="1"/>
</dbReference>
<keyword evidence="5 10" id="KW-1133">Transmembrane helix</keyword>
<dbReference type="GO" id="GO:0006935">
    <property type="term" value="P:chemotaxis"/>
    <property type="evidence" value="ECO:0007669"/>
    <property type="project" value="UniProtKB-KW"/>
</dbReference>
<proteinExistence type="inferred from homology"/>
<dbReference type="GO" id="GO:0007165">
    <property type="term" value="P:signal transduction"/>
    <property type="evidence" value="ECO:0007669"/>
    <property type="project" value="UniProtKB-KW"/>
</dbReference>
<reference evidence="13 14" key="1">
    <citation type="journal article" date="2009" name="Int. J. Syst. Evol. Microbiol.">
        <title>Paenibacillus contaminans sp. nov., isolated from a contaminated laboratory plate.</title>
        <authorList>
            <person name="Chou J.H."/>
            <person name="Lee J.H."/>
            <person name="Lin M.C."/>
            <person name="Chang P.S."/>
            <person name="Arun A.B."/>
            <person name="Young C.C."/>
            <person name="Chen W.M."/>
        </authorList>
    </citation>
    <scope>NUCLEOTIDE SEQUENCE [LARGE SCALE GENOMIC DNA]</scope>
    <source>
        <strain evidence="13 14">CKOBP-6</strain>
    </source>
</reference>
<evidence type="ECO:0000256" key="5">
    <source>
        <dbReference type="ARBA" id="ARBA00022989"/>
    </source>
</evidence>
<dbReference type="InterPro" id="IPR033479">
    <property type="entry name" value="dCache_1"/>
</dbReference>
<evidence type="ECO:0000256" key="4">
    <source>
        <dbReference type="ARBA" id="ARBA00022692"/>
    </source>
</evidence>
<evidence type="ECO:0000259" key="12">
    <source>
        <dbReference type="PROSITE" id="PS50885"/>
    </source>
</evidence>
<dbReference type="AlphaFoldDB" id="A0A329LL28"/>
<dbReference type="SUPFAM" id="SSF58104">
    <property type="entry name" value="Methyl-accepting chemotaxis protein (MCP) signaling domain"/>
    <property type="match status" value="1"/>
</dbReference>
<dbReference type="Gene3D" id="1.10.287.950">
    <property type="entry name" value="Methyl-accepting chemotaxis protein"/>
    <property type="match status" value="1"/>
</dbReference>
<evidence type="ECO:0000259" key="11">
    <source>
        <dbReference type="PROSITE" id="PS50111"/>
    </source>
</evidence>
<evidence type="ECO:0000256" key="1">
    <source>
        <dbReference type="ARBA" id="ARBA00004651"/>
    </source>
</evidence>
<evidence type="ECO:0000256" key="7">
    <source>
        <dbReference type="ARBA" id="ARBA00023224"/>
    </source>
</evidence>
<comment type="caution">
    <text evidence="13">The sequence shown here is derived from an EMBL/GenBank/DDBJ whole genome shotgun (WGS) entry which is preliminary data.</text>
</comment>
<dbReference type="GO" id="GO:0005886">
    <property type="term" value="C:plasma membrane"/>
    <property type="evidence" value="ECO:0007669"/>
    <property type="project" value="UniProtKB-SubCell"/>
</dbReference>
<keyword evidence="14" id="KW-1185">Reference proteome</keyword>
<dbReference type="InterPro" id="IPR003660">
    <property type="entry name" value="HAMP_dom"/>
</dbReference>
<dbReference type="CDD" id="cd11386">
    <property type="entry name" value="MCP_signal"/>
    <property type="match status" value="1"/>
</dbReference>
<dbReference type="Proteomes" id="UP000250369">
    <property type="component" value="Unassembled WGS sequence"/>
</dbReference>
<feature type="transmembrane region" description="Helical" evidence="10">
    <location>
        <begin position="99"/>
        <end position="119"/>
    </location>
</feature>
<feature type="transmembrane region" description="Helical" evidence="10">
    <location>
        <begin position="374"/>
        <end position="397"/>
    </location>
</feature>
<evidence type="ECO:0000256" key="6">
    <source>
        <dbReference type="ARBA" id="ARBA00023136"/>
    </source>
</evidence>
<dbReference type="PANTHER" id="PTHR32089:SF112">
    <property type="entry name" value="LYSOZYME-LIKE PROTEIN-RELATED"/>
    <property type="match status" value="1"/>
</dbReference>
<sequence length="753" mass="80735">MVQAAPLILDTVNLDRNDYIMEAYGMAACFSETADRVTFRWRKKSYEYDGSHGDRACDGSHYKKRLFPHSIEGHLGNRTKGGDCMHMFRKWFHSVRTRLVIWFLAVGLVPMVVSTSIVYNVTAEDQIKSEAAVYQNMTENTAGDMLEWIEQRMNELMLASKDESLRTNDQAAQVKLLTTIKGLSPVSSAMLFIDPSGTIKAHTSPDRIGTSLADREYFQIAMKGEAYVSDILVSKNTGKPSIALAMPVMDASGKQPIGVLSNTVEFDAFVQHFFKNLVIAKGAGTPIMVDNKGVIQYAKEAEWVGKTTADAALPDGLRKLMNEEKPDETIRDYTKDGGSQYVLTYSPVADTGYKLYFDIPIEVMLVSQTKAERLFFTTIIVTAAATLVIAFAIAVGIARPIGKIARQVKRIAAGDLTAVELNIKKKDELGGLAADIDSMTASLKRVISHVSESSKQVTETAEHLNASAEQTRIASVHIIEVIEEVAAGAETGLIGAEQSAAAMEQMAVGVQRIAESSASAADTAGGAGLSAKAGSEALQAAAEQMDAIRKSVGGSAQLIEELGARSEEIEQIVELLTHIASQTNILALNASIEAARAGEHGKGFAVVAGEVKKLAEQSRVSSEQIADRIGGIRGSIGQIVVSMKEGVGEVAKGTEVMNEAGGVFRGIVDAVEQVADQIREISASAEQISAGTQEVSASMGEMVGISKASANGSQNIVASSEEQSSSIEQIRASTDELHRMAQGLQRQLTSFKL</sequence>
<dbReference type="CDD" id="cd06225">
    <property type="entry name" value="HAMP"/>
    <property type="match status" value="1"/>
</dbReference>
<evidence type="ECO:0008006" key="15">
    <source>
        <dbReference type="Google" id="ProtNLM"/>
    </source>
</evidence>
<gene>
    <name evidence="13" type="ORF">DQG23_40740</name>
</gene>
<keyword evidence="3" id="KW-0145">Chemotaxis</keyword>
<dbReference type="CDD" id="cd12914">
    <property type="entry name" value="PDC1_DGC_like"/>
    <property type="match status" value="1"/>
</dbReference>
<comment type="subcellular location">
    <subcellularLocation>
        <location evidence="1">Cell membrane</location>
        <topology evidence="1">Multi-pass membrane protein</topology>
    </subcellularLocation>
</comment>
<dbReference type="Pfam" id="PF02743">
    <property type="entry name" value="dCache_1"/>
    <property type="match status" value="1"/>
</dbReference>
<keyword evidence="2" id="KW-1003">Cell membrane</keyword>
<dbReference type="EMBL" id="QMFB01000057">
    <property type="protein sequence ID" value="RAV08641.1"/>
    <property type="molecule type" value="Genomic_DNA"/>
</dbReference>
<dbReference type="InterPro" id="IPR004089">
    <property type="entry name" value="MCPsignal_dom"/>
</dbReference>
<protein>
    <recommendedName>
        <fullName evidence="15">Methyl-accepting chemotaxis protein</fullName>
    </recommendedName>
</protein>
<comment type="similarity">
    <text evidence="8">Belongs to the methyl-accepting chemotaxis (MCP) protein family.</text>
</comment>
<keyword evidence="4 10" id="KW-0812">Transmembrane</keyword>
<dbReference type="PROSITE" id="PS50111">
    <property type="entry name" value="CHEMOTAXIS_TRANSDUC_2"/>
    <property type="match status" value="1"/>
</dbReference>
<dbReference type="SMART" id="SM00283">
    <property type="entry name" value="MA"/>
    <property type="match status" value="1"/>
</dbReference>
<evidence type="ECO:0000256" key="8">
    <source>
        <dbReference type="ARBA" id="ARBA00029447"/>
    </source>
</evidence>
<evidence type="ECO:0000256" key="10">
    <source>
        <dbReference type="SAM" id="Phobius"/>
    </source>
</evidence>
<evidence type="ECO:0000313" key="13">
    <source>
        <dbReference type="EMBL" id="RAV08641.1"/>
    </source>
</evidence>
<keyword evidence="6 10" id="KW-0472">Membrane</keyword>
<feature type="domain" description="Methyl-accepting transducer" evidence="11">
    <location>
        <begin position="467"/>
        <end position="703"/>
    </location>
</feature>
<dbReference type="Pfam" id="PF00672">
    <property type="entry name" value="HAMP"/>
    <property type="match status" value="1"/>
</dbReference>
<evidence type="ECO:0000256" key="2">
    <source>
        <dbReference type="ARBA" id="ARBA00022475"/>
    </source>
</evidence>
<dbReference type="PANTHER" id="PTHR32089">
    <property type="entry name" value="METHYL-ACCEPTING CHEMOTAXIS PROTEIN MCPB"/>
    <property type="match status" value="1"/>
</dbReference>
<feature type="domain" description="HAMP" evidence="12">
    <location>
        <begin position="395"/>
        <end position="448"/>
    </location>
</feature>
<evidence type="ECO:0000256" key="3">
    <source>
        <dbReference type="ARBA" id="ARBA00022500"/>
    </source>
</evidence>
<keyword evidence="7 9" id="KW-0807">Transducer</keyword>
<dbReference type="Pfam" id="PF00015">
    <property type="entry name" value="MCPsignal"/>
    <property type="match status" value="1"/>
</dbReference>
<accession>A0A329LL28</accession>